<dbReference type="PANTHER" id="PTHR42921">
    <property type="entry name" value="ACETOACETYL-COA SYNTHETASE"/>
    <property type="match status" value="1"/>
</dbReference>
<gene>
    <name evidence="1" type="ORF">FOZ63_009809</name>
</gene>
<dbReference type="InterPro" id="IPR042099">
    <property type="entry name" value="ANL_N_sf"/>
</dbReference>
<accession>A0A7J6T5R8</accession>
<comment type="caution">
    <text evidence="1">The sequence shown here is derived from an EMBL/GenBank/DDBJ whole genome shotgun (WGS) entry which is preliminary data.</text>
</comment>
<reference evidence="1 2" key="1">
    <citation type="submission" date="2020-04" db="EMBL/GenBank/DDBJ databases">
        <title>Perkinsus olseni comparative genomics.</title>
        <authorList>
            <person name="Bogema D.R."/>
        </authorList>
    </citation>
    <scope>NUCLEOTIDE SEQUENCE [LARGE SCALE GENOMIC DNA]</scope>
    <source>
        <strain evidence="1 2">ATCC PRA-207</strain>
    </source>
</reference>
<protein>
    <submittedName>
        <fullName evidence="1">Uncharacterized protein</fullName>
    </submittedName>
</protein>
<dbReference type="Proteomes" id="UP000553632">
    <property type="component" value="Unassembled WGS sequence"/>
</dbReference>
<name>A0A7J6T5R8_PEROL</name>
<sequence length="198" mass="21634">YDGNPFYPTPAALPKLCRQHGVKFFGISAKYIDAVRKAVERDPELLSQLNMDQVKTIASTGSPLVPENFDFLYSHWPHICVSSISGGTDIVSTFMLGNLDGVVRRGQIQCRGLGMAVEVWDDSGRPVQPGVTGELVCMYRAAYFSSDFGPNVWYHGDFCALYSEGGLAVFGRSDATLNPGGVRIGTADIYKVVEHMSE</sequence>
<feature type="non-terminal residue" evidence="1">
    <location>
        <position position="198"/>
    </location>
</feature>
<dbReference type="EMBL" id="JABANO010013425">
    <property type="protein sequence ID" value="KAF4740197.1"/>
    <property type="molecule type" value="Genomic_DNA"/>
</dbReference>
<dbReference type="GO" id="GO:0030729">
    <property type="term" value="F:acetoacetate-CoA ligase activity"/>
    <property type="evidence" value="ECO:0007669"/>
    <property type="project" value="TreeGrafter"/>
</dbReference>
<organism evidence="1 2">
    <name type="scientific">Perkinsus olseni</name>
    <name type="common">Perkinsus atlanticus</name>
    <dbReference type="NCBI Taxonomy" id="32597"/>
    <lineage>
        <taxon>Eukaryota</taxon>
        <taxon>Sar</taxon>
        <taxon>Alveolata</taxon>
        <taxon>Perkinsozoa</taxon>
        <taxon>Perkinsea</taxon>
        <taxon>Perkinsida</taxon>
        <taxon>Perkinsidae</taxon>
        <taxon>Perkinsus</taxon>
    </lineage>
</organism>
<feature type="non-terminal residue" evidence="1">
    <location>
        <position position="1"/>
    </location>
</feature>
<proteinExistence type="predicted"/>
<evidence type="ECO:0000313" key="1">
    <source>
        <dbReference type="EMBL" id="KAF4740197.1"/>
    </source>
</evidence>
<dbReference type="AlphaFoldDB" id="A0A7J6T5R8"/>
<keyword evidence="2" id="KW-1185">Reference proteome</keyword>
<dbReference type="Gene3D" id="3.40.50.12780">
    <property type="entry name" value="N-terminal domain of ligase-like"/>
    <property type="match status" value="1"/>
</dbReference>
<dbReference type="PANTHER" id="PTHR42921:SF1">
    <property type="entry name" value="ACETOACETYL-COA SYNTHETASE"/>
    <property type="match status" value="1"/>
</dbReference>
<dbReference type="SUPFAM" id="SSF56801">
    <property type="entry name" value="Acetyl-CoA synthetase-like"/>
    <property type="match status" value="1"/>
</dbReference>
<evidence type="ECO:0000313" key="2">
    <source>
        <dbReference type="Proteomes" id="UP000553632"/>
    </source>
</evidence>